<name>A0A3M2J4Y4_9CELL</name>
<dbReference type="AlphaFoldDB" id="A0A3M2J4Y4"/>
<feature type="transmembrane region" description="Helical" evidence="5">
    <location>
        <begin position="28"/>
        <end position="49"/>
    </location>
</feature>
<gene>
    <name evidence="7" type="ORF">EBM89_16005</name>
</gene>
<keyword evidence="4 5" id="KW-0472">Membrane</keyword>
<dbReference type="OrthoDB" id="9787732at2"/>
<protein>
    <submittedName>
        <fullName evidence="7">RDD family protein</fullName>
    </submittedName>
</protein>
<evidence type="ECO:0000256" key="2">
    <source>
        <dbReference type="ARBA" id="ARBA00022692"/>
    </source>
</evidence>
<dbReference type="EMBL" id="RFFI01000104">
    <property type="protein sequence ID" value="RMI06583.1"/>
    <property type="molecule type" value="Genomic_DNA"/>
</dbReference>
<dbReference type="PANTHER" id="PTHR38480:SF1">
    <property type="entry name" value="SLR0254 PROTEIN"/>
    <property type="match status" value="1"/>
</dbReference>
<sequence length="277" mass="29151">MSAGVDDGVVIGEGVLLDARPTSVVTRAAAAIIDVIALGLLLLGLLLLAFRVFSVAPSEDVLRIVTVVVMVLVLIVVPTTVDTLTRGRSLGKLAVGIRVVRDDGGPIRFRQAFTRALVGVLELWLAMGSVALITSLVNSQGKRLGDLAAGTYAVRVRGRVERPVVIGMPPFLAGWAHGADVARLPDGLALQVRQFLGRATGLNPGSRHALGQQLAGEVARYVAPPPPPGTHPEAFLAAVVATRRDREHAAALRIQARTAAEAEQLHRLPHGVPDPAR</sequence>
<proteinExistence type="predicted"/>
<evidence type="ECO:0000256" key="1">
    <source>
        <dbReference type="ARBA" id="ARBA00004141"/>
    </source>
</evidence>
<dbReference type="PANTHER" id="PTHR38480">
    <property type="entry name" value="SLR0254 PROTEIN"/>
    <property type="match status" value="1"/>
</dbReference>
<evidence type="ECO:0000313" key="7">
    <source>
        <dbReference type="EMBL" id="RMI06583.1"/>
    </source>
</evidence>
<keyword evidence="3 5" id="KW-1133">Transmembrane helix</keyword>
<dbReference type="GO" id="GO:0016020">
    <property type="term" value="C:membrane"/>
    <property type="evidence" value="ECO:0007669"/>
    <property type="project" value="UniProtKB-SubCell"/>
</dbReference>
<keyword evidence="2 5" id="KW-0812">Transmembrane</keyword>
<dbReference type="Pfam" id="PF06271">
    <property type="entry name" value="RDD"/>
    <property type="match status" value="1"/>
</dbReference>
<feature type="transmembrane region" description="Helical" evidence="5">
    <location>
        <begin position="61"/>
        <end position="81"/>
    </location>
</feature>
<dbReference type="InterPro" id="IPR010432">
    <property type="entry name" value="RDD"/>
</dbReference>
<dbReference type="RefSeq" id="WP_122150654.1">
    <property type="nucleotide sequence ID" value="NZ_RFFI01000104.1"/>
</dbReference>
<feature type="domain" description="RDD" evidence="6">
    <location>
        <begin position="23"/>
        <end position="150"/>
    </location>
</feature>
<dbReference type="Proteomes" id="UP000269289">
    <property type="component" value="Unassembled WGS sequence"/>
</dbReference>
<keyword evidence="8" id="KW-1185">Reference proteome</keyword>
<evidence type="ECO:0000256" key="4">
    <source>
        <dbReference type="ARBA" id="ARBA00023136"/>
    </source>
</evidence>
<evidence type="ECO:0000259" key="6">
    <source>
        <dbReference type="Pfam" id="PF06271"/>
    </source>
</evidence>
<comment type="subcellular location">
    <subcellularLocation>
        <location evidence="1">Membrane</location>
        <topology evidence="1">Multi-pass membrane protein</topology>
    </subcellularLocation>
</comment>
<comment type="caution">
    <text evidence="7">The sequence shown here is derived from an EMBL/GenBank/DDBJ whole genome shotgun (WGS) entry which is preliminary data.</text>
</comment>
<organism evidence="7 8">
    <name type="scientific">Cellulomonas triticagri</name>
    <dbReference type="NCBI Taxonomy" id="2483352"/>
    <lineage>
        <taxon>Bacteria</taxon>
        <taxon>Bacillati</taxon>
        <taxon>Actinomycetota</taxon>
        <taxon>Actinomycetes</taxon>
        <taxon>Micrococcales</taxon>
        <taxon>Cellulomonadaceae</taxon>
        <taxon>Cellulomonas</taxon>
    </lineage>
</organism>
<evidence type="ECO:0000256" key="5">
    <source>
        <dbReference type="SAM" id="Phobius"/>
    </source>
</evidence>
<accession>A0A3M2J4Y4</accession>
<reference evidence="7 8" key="1">
    <citation type="submission" date="2018-10" db="EMBL/GenBank/DDBJ databases">
        <title>Isolation, diversity and antifungal activity of actinobacteria from wheat.</title>
        <authorList>
            <person name="Han C."/>
        </authorList>
    </citation>
    <scope>NUCLEOTIDE SEQUENCE [LARGE SCALE GENOMIC DNA]</scope>
    <source>
        <strain evidence="7 8">NEAU-YY56</strain>
    </source>
</reference>
<evidence type="ECO:0000256" key="3">
    <source>
        <dbReference type="ARBA" id="ARBA00022989"/>
    </source>
</evidence>
<evidence type="ECO:0000313" key="8">
    <source>
        <dbReference type="Proteomes" id="UP000269289"/>
    </source>
</evidence>